<dbReference type="WBParaSite" id="ACOC_0000388101-mRNA-1">
    <property type="protein sequence ID" value="ACOC_0000388101-mRNA-1"/>
    <property type="gene ID" value="ACOC_0000388101"/>
</dbReference>
<name>A0A0R3PHQ4_ANGCS</name>
<dbReference type="InterPro" id="IPR017907">
    <property type="entry name" value="Znf_RING_CS"/>
</dbReference>
<dbReference type="OMA" id="DEMAGNT"/>
<dbReference type="AlphaFoldDB" id="A0A0R3PHQ4"/>
<dbReference type="GO" id="GO:0008270">
    <property type="term" value="F:zinc ion binding"/>
    <property type="evidence" value="ECO:0007669"/>
    <property type="project" value="UniProtKB-KW"/>
</dbReference>
<evidence type="ECO:0000256" key="2">
    <source>
        <dbReference type="ARBA" id="ARBA00022771"/>
    </source>
</evidence>
<dbReference type="SUPFAM" id="SSF57850">
    <property type="entry name" value="RING/U-box"/>
    <property type="match status" value="1"/>
</dbReference>
<protein>
    <submittedName>
        <fullName evidence="4">Zf-C3HC4 domain-containing protein</fullName>
    </submittedName>
</protein>
<keyword evidence="3" id="KW-0862">Zinc</keyword>
<sequence>LFPQKTSFDHFLWQRRISHVQELSCKHNFCVQCLAQYTGTLCPAPICAGTRSSDVIVDEMAGNTTTQIAFGSHTMSVLDLEDRQRCDARRGAFACVNVARMHLINCRHRICYDCLTEKIEQNVHNNKLFRKVNIDLCLYKGETSL</sequence>
<evidence type="ECO:0000256" key="3">
    <source>
        <dbReference type="ARBA" id="ARBA00022833"/>
    </source>
</evidence>
<organism evidence="4">
    <name type="scientific">Angiostrongylus costaricensis</name>
    <name type="common">Nematode worm</name>
    <dbReference type="NCBI Taxonomy" id="334426"/>
    <lineage>
        <taxon>Eukaryota</taxon>
        <taxon>Metazoa</taxon>
        <taxon>Ecdysozoa</taxon>
        <taxon>Nematoda</taxon>
        <taxon>Chromadorea</taxon>
        <taxon>Rhabditida</taxon>
        <taxon>Rhabditina</taxon>
        <taxon>Rhabditomorpha</taxon>
        <taxon>Strongyloidea</taxon>
        <taxon>Metastrongylidae</taxon>
        <taxon>Angiostrongylus</taxon>
    </lineage>
</organism>
<reference evidence="4" key="1">
    <citation type="submission" date="2017-02" db="UniProtKB">
        <authorList>
            <consortium name="WormBaseParasite"/>
        </authorList>
    </citation>
    <scope>IDENTIFICATION</scope>
</reference>
<keyword evidence="1" id="KW-0479">Metal-binding</keyword>
<proteinExistence type="predicted"/>
<keyword evidence="2" id="KW-0863">Zinc-finger</keyword>
<evidence type="ECO:0000256" key="1">
    <source>
        <dbReference type="ARBA" id="ARBA00022723"/>
    </source>
</evidence>
<accession>A0A0R3PHQ4</accession>
<dbReference type="PROSITE" id="PS00518">
    <property type="entry name" value="ZF_RING_1"/>
    <property type="match status" value="1"/>
</dbReference>
<evidence type="ECO:0000313" key="4">
    <source>
        <dbReference type="WBParaSite" id="ACOC_0000388101-mRNA-1"/>
    </source>
</evidence>